<dbReference type="EMBL" id="VSWC01000170">
    <property type="protein sequence ID" value="KAA1072070.1"/>
    <property type="molecule type" value="Genomic_DNA"/>
</dbReference>
<keyword evidence="3" id="KW-1185">Reference proteome</keyword>
<evidence type="ECO:0000313" key="2">
    <source>
        <dbReference type="EMBL" id="KAA1135187.1"/>
    </source>
</evidence>
<comment type="caution">
    <text evidence="1">The sequence shown here is derived from an EMBL/GenBank/DDBJ whole genome shotgun (WGS) entry which is preliminary data.</text>
</comment>
<evidence type="ECO:0000313" key="1">
    <source>
        <dbReference type="EMBL" id="KAA1072070.1"/>
    </source>
</evidence>
<sequence length="100" mass="10851">MAHQKLPGQFELTVFQAACAMDSEPCHATSHLCEFIRLMCGTPAPILLFADGTSSGTAHQPPTAIALPGWLVQGNCFWAERHVTVLHVKKTLQTSILGHE</sequence>
<protein>
    <submittedName>
        <fullName evidence="1">Uncharacterized protein</fullName>
    </submittedName>
</protein>
<evidence type="ECO:0000313" key="4">
    <source>
        <dbReference type="Proteomes" id="UP000325313"/>
    </source>
</evidence>
<dbReference type="Proteomes" id="UP000324748">
    <property type="component" value="Unassembled WGS sequence"/>
</dbReference>
<evidence type="ECO:0000313" key="3">
    <source>
        <dbReference type="Proteomes" id="UP000324748"/>
    </source>
</evidence>
<proteinExistence type="predicted"/>
<organism evidence="1 3">
    <name type="scientific">Puccinia graminis f. sp. tritici</name>
    <dbReference type="NCBI Taxonomy" id="56615"/>
    <lineage>
        <taxon>Eukaryota</taxon>
        <taxon>Fungi</taxon>
        <taxon>Dikarya</taxon>
        <taxon>Basidiomycota</taxon>
        <taxon>Pucciniomycotina</taxon>
        <taxon>Pucciniomycetes</taxon>
        <taxon>Pucciniales</taxon>
        <taxon>Pucciniaceae</taxon>
        <taxon>Puccinia</taxon>
    </lineage>
</organism>
<reference evidence="3 4" key="1">
    <citation type="submission" date="2019-05" db="EMBL/GenBank/DDBJ databases">
        <title>Emergence of the Ug99 lineage of the wheat stem rust pathogen through somatic hybridization.</title>
        <authorList>
            <person name="Li F."/>
            <person name="Upadhyaya N.M."/>
            <person name="Sperschneider J."/>
            <person name="Matny O."/>
            <person name="Nguyen-Phuc H."/>
            <person name="Mago R."/>
            <person name="Raley C."/>
            <person name="Miller M.E."/>
            <person name="Silverstein K.A.T."/>
            <person name="Henningsen E."/>
            <person name="Hirsch C.D."/>
            <person name="Visser B."/>
            <person name="Pretorius Z.A."/>
            <person name="Steffenson B.J."/>
            <person name="Schwessinger B."/>
            <person name="Dodds P.N."/>
            <person name="Figueroa M."/>
        </authorList>
    </citation>
    <scope>NUCLEOTIDE SEQUENCE [LARGE SCALE GENOMIC DNA]</scope>
    <source>
        <strain evidence="1">21-0</strain>
        <strain evidence="2 4">Ug99</strain>
    </source>
</reference>
<name>A0A5B0M7U2_PUCGR</name>
<gene>
    <name evidence="1" type="ORF">PGT21_027188</name>
    <name evidence="2" type="ORF">PGTUg99_010103</name>
</gene>
<accession>A0A5B0M7U2</accession>
<dbReference type="EMBL" id="VDEP01000040">
    <property type="protein sequence ID" value="KAA1135187.1"/>
    <property type="molecule type" value="Genomic_DNA"/>
</dbReference>
<dbReference type="AlphaFoldDB" id="A0A5B0M7U2"/>
<dbReference type="Proteomes" id="UP000325313">
    <property type="component" value="Unassembled WGS sequence"/>
</dbReference>